<dbReference type="InterPro" id="IPR032675">
    <property type="entry name" value="LRR_dom_sf"/>
</dbReference>
<name>A0A250XF71_9CHLO</name>
<proteinExistence type="predicted"/>
<evidence type="ECO:0000313" key="3">
    <source>
        <dbReference type="Proteomes" id="UP000232323"/>
    </source>
</evidence>
<dbReference type="OrthoDB" id="561390at2759"/>
<protein>
    <submittedName>
        <fullName evidence="2">Uncharacterized protein</fullName>
    </submittedName>
</protein>
<keyword evidence="3" id="KW-1185">Reference proteome</keyword>
<evidence type="ECO:0000256" key="1">
    <source>
        <dbReference type="ARBA" id="ARBA00004430"/>
    </source>
</evidence>
<accession>A0A250XF71</accession>
<dbReference type="PANTHER" id="PTHR47186">
    <property type="entry name" value="LEUCINE-RICH REPEAT-CONTAINING PROTEIN 57"/>
    <property type="match status" value="1"/>
</dbReference>
<dbReference type="EMBL" id="BEGY01000069">
    <property type="protein sequence ID" value="GAX81676.1"/>
    <property type="molecule type" value="Genomic_DNA"/>
</dbReference>
<dbReference type="Proteomes" id="UP000232323">
    <property type="component" value="Unassembled WGS sequence"/>
</dbReference>
<dbReference type="GO" id="GO:0005930">
    <property type="term" value="C:axoneme"/>
    <property type="evidence" value="ECO:0007669"/>
    <property type="project" value="UniProtKB-SubCell"/>
</dbReference>
<organism evidence="2 3">
    <name type="scientific">Chlamydomonas eustigma</name>
    <dbReference type="NCBI Taxonomy" id="1157962"/>
    <lineage>
        <taxon>Eukaryota</taxon>
        <taxon>Viridiplantae</taxon>
        <taxon>Chlorophyta</taxon>
        <taxon>core chlorophytes</taxon>
        <taxon>Chlorophyceae</taxon>
        <taxon>CS clade</taxon>
        <taxon>Chlamydomonadales</taxon>
        <taxon>Chlamydomonadaceae</taxon>
        <taxon>Chlamydomonas</taxon>
    </lineage>
</organism>
<comment type="caution">
    <text evidence="2">The sequence shown here is derived from an EMBL/GenBank/DDBJ whole genome shotgun (WGS) entry which is preliminary data.</text>
</comment>
<dbReference type="AlphaFoldDB" id="A0A250XF71"/>
<comment type="subcellular location">
    <subcellularLocation>
        <location evidence="1">Cytoplasm</location>
        <location evidence="1">Cytoskeleton</location>
        <location evidence="1">Cilium axoneme</location>
    </subcellularLocation>
</comment>
<dbReference type="SUPFAM" id="SSF52058">
    <property type="entry name" value="L domain-like"/>
    <property type="match status" value="1"/>
</dbReference>
<sequence>MSDGEYFELTDTVAAFSVSCLEELSCDILYELTSRLDGRNRHALSSCSKLLQSLMNDTFSEVALSIPLQKSCSKIQGRNSLAYIRKLSIQLPDEKSRQGTDNSSIKPVAALSSFLDVYFNKDKPLPRLESLSLHQDDCMTSIVTYDALSHIASVAKSLHSISLPMLSPEAACALPLLSTSLTSLNLVVSDSPSLDFTVQLPCLQHLSISTREGLYYLLLSLGQLSDLSKLTALKSLKLNQVFISDCRQTFNPLSALTSLTELCVSSPVSMERLNQLPSSLQILQLPSFAGGLEAAAGLGHAFNLTELRCRQALTETDLNYLSHLRNLSRLSCDNIILSDSKVQAVQAVLMSQPAEHGIESDGDSSLNPSLNPVPLPVLAQIKSLCFTGYHKHNGLLGLMFPGLEMWKVSSVEVPHPCPPHVAPLPCLKHLVLPSCKVLPSLLAACPALTILSVPGINCLQRLEELLHLAPPPITTASAQGSHAQLATRSSWWPPHLKTLSLGFSSSLRFRPKQIAASLSSMPVAIRCCVRHLELQDRGRDAGTGMEPAGRVVDDSVLASAVAALQGIEALRLVDCGAVSGVGLCQVMQQLAGPKLANVEVIGCPQISRAELEGMPCMLGRPFMVSKWCPNSVCHTHTIPSYCNRGCKL</sequence>
<dbReference type="PANTHER" id="PTHR47186:SF63">
    <property type="entry name" value="C-JID DOMAIN-CONTAINING PROTEIN"/>
    <property type="match status" value="1"/>
</dbReference>
<dbReference type="Gene3D" id="3.80.10.10">
    <property type="entry name" value="Ribonuclease Inhibitor"/>
    <property type="match status" value="1"/>
</dbReference>
<evidence type="ECO:0000313" key="2">
    <source>
        <dbReference type="EMBL" id="GAX81676.1"/>
    </source>
</evidence>
<reference evidence="2 3" key="1">
    <citation type="submission" date="2017-08" db="EMBL/GenBank/DDBJ databases">
        <title>Acidophilic green algal genome provides insights into adaptation to an acidic environment.</title>
        <authorList>
            <person name="Hirooka S."/>
            <person name="Hirose Y."/>
            <person name="Kanesaki Y."/>
            <person name="Higuchi S."/>
            <person name="Fujiwara T."/>
            <person name="Onuma R."/>
            <person name="Era A."/>
            <person name="Ohbayashi R."/>
            <person name="Uzuka A."/>
            <person name="Nozaki H."/>
            <person name="Yoshikawa H."/>
            <person name="Miyagishima S.Y."/>
        </authorList>
    </citation>
    <scope>NUCLEOTIDE SEQUENCE [LARGE SCALE GENOMIC DNA]</scope>
    <source>
        <strain evidence="2 3">NIES-2499</strain>
    </source>
</reference>
<gene>
    <name evidence="2" type="ORF">CEUSTIGMA_g9104.t1</name>
</gene>